<accession>A0A177NLH1</accession>
<comment type="caution">
    <text evidence="3">The sequence shown here is derived from an EMBL/GenBank/DDBJ whole genome shotgun (WGS) entry which is preliminary data.</text>
</comment>
<dbReference type="OrthoDB" id="5699539at2"/>
<evidence type="ECO:0000259" key="2">
    <source>
        <dbReference type="PROSITE" id="PS51208"/>
    </source>
</evidence>
<dbReference type="AlphaFoldDB" id="A0A177NLH1"/>
<organism evidence="3 4">
    <name type="scientific">Methylomonas koyamae</name>
    <dbReference type="NCBI Taxonomy" id="702114"/>
    <lineage>
        <taxon>Bacteria</taxon>
        <taxon>Pseudomonadati</taxon>
        <taxon>Pseudomonadota</taxon>
        <taxon>Gammaproteobacteria</taxon>
        <taxon>Methylococcales</taxon>
        <taxon>Methylococcaceae</taxon>
        <taxon>Methylomonas</taxon>
    </lineage>
</organism>
<gene>
    <name evidence="3" type="ORF">A1355_05915</name>
</gene>
<dbReference type="EMBL" id="LUUK01000168">
    <property type="protein sequence ID" value="OAI18424.1"/>
    <property type="molecule type" value="Genomic_DNA"/>
</dbReference>
<keyword evidence="4" id="KW-1185">Reference proteome</keyword>
<feature type="domain" description="Autotransporter" evidence="2">
    <location>
        <begin position="120"/>
        <end position="402"/>
    </location>
</feature>
<dbReference type="Gene3D" id="2.40.128.130">
    <property type="entry name" value="Autotransporter beta-domain"/>
    <property type="match status" value="1"/>
</dbReference>
<dbReference type="Proteomes" id="UP000077628">
    <property type="component" value="Unassembled WGS sequence"/>
</dbReference>
<dbReference type="RefSeq" id="WP_064028620.1">
    <property type="nucleotide sequence ID" value="NZ_LUUK01000168.1"/>
</dbReference>
<feature type="chain" id="PRO_5008069290" description="Autotransporter domain-containing protein" evidence="1">
    <location>
        <begin position="37"/>
        <end position="402"/>
    </location>
</feature>
<sequence>MKNKQNTVTSMSPTASRIGVGVALALCGAAMSTARATPASFNENQSSVDNAISKCSNFYNQQESNAPSACNIESISDLKSLTPDQVFGMGSIATRVNGGKNSLPFGQSGKINLGGGAGDGDFSKLSFWGKVDSSFGLHDNTAVNLGGFKFDNHNFMAGADYRISDRWSAGAAFNYKRGNATFNSGRGETLSDNYIGTLYSSYFITDALHVEGTASYGGVDFETSRNIKLGGTSSIASAAPSADQYAFSLGGGYDFNFKALTVAPYARGEYTGLDIDSYSETGSPGAVRFGKQNIQSLISTVGVQTAYSVSVPWGVVIPQLRGEWHHQFMDGRRQVTGSFVADGSGSTFTLVNDAPSRDYYTFGAEVSSVLPGGVSAFLSYETLQGYRHIDSNRFMLGGRMEF</sequence>
<name>A0A177NLH1_9GAMM</name>
<evidence type="ECO:0000256" key="1">
    <source>
        <dbReference type="SAM" id="SignalP"/>
    </source>
</evidence>
<feature type="signal peptide" evidence="1">
    <location>
        <begin position="1"/>
        <end position="36"/>
    </location>
</feature>
<dbReference type="Pfam" id="PF03797">
    <property type="entry name" value="Autotransporter"/>
    <property type="match status" value="1"/>
</dbReference>
<protein>
    <recommendedName>
        <fullName evidence="2">Autotransporter domain-containing protein</fullName>
    </recommendedName>
</protein>
<proteinExistence type="predicted"/>
<keyword evidence="1" id="KW-0732">Signal</keyword>
<dbReference type="SUPFAM" id="SSF103515">
    <property type="entry name" value="Autotransporter"/>
    <property type="match status" value="1"/>
</dbReference>
<dbReference type="STRING" id="702114.A1355_05915"/>
<evidence type="ECO:0000313" key="3">
    <source>
        <dbReference type="EMBL" id="OAI18424.1"/>
    </source>
</evidence>
<reference evidence="4" key="1">
    <citation type="submission" date="2016-03" db="EMBL/GenBank/DDBJ databases">
        <authorList>
            <person name="Heylen K."/>
            <person name="De Vos P."/>
            <person name="Vekeman B."/>
        </authorList>
    </citation>
    <scope>NUCLEOTIDE SEQUENCE [LARGE SCALE GENOMIC DNA]</scope>
    <source>
        <strain evidence="4">R-45383</strain>
    </source>
</reference>
<dbReference type="SMART" id="SM00869">
    <property type="entry name" value="Autotransporter"/>
    <property type="match status" value="1"/>
</dbReference>
<dbReference type="InterPro" id="IPR005546">
    <property type="entry name" value="Autotransporte_beta"/>
</dbReference>
<dbReference type="PROSITE" id="PS51208">
    <property type="entry name" value="AUTOTRANSPORTER"/>
    <property type="match status" value="1"/>
</dbReference>
<evidence type="ECO:0000313" key="4">
    <source>
        <dbReference type="Proteomes" id="UP000077628"/>
    </source>
</evidence>
<dbReference type="InterPro" id="IPR036709">
    <property type="entry name" value="Autotransporte_beta_dom_sf"/>
</dbReference>